<name>A0A2Z7B209_9LAMI</name>
<evidence type="ECO:0000313" key="2">
    <source>
        <dbReference type="Proteomes" id="UP000250235"/>
    </source>
</evidence>
<proteinExistence type="predicted"/>
<gene>
    <name evidence="1" type="ORF">F511_39581</name>
</gene>
<sequence length="185" mass="20855">MRSDLFPLVIAGSPSTNICAMNRAIDIQESLSNIQAQVQPTVGQSVSLVLSRVPHSQPFRHRSLQIVRGSGRDGNISRGPVRGFRQFWWSEFEGIGLWSVQESIRLHSVMECRARAMFVGKLDTSLGCVLQGNNALTYRIKVLLEVLRRDRIPLLSPNDQVISHRKRLGLEDLLNLSTRDLNKLK</sequence>
<dbReference type="Proteomes" id="UP000250235">
    <property type="component" value="Unassembled WGS sequence"/>
</dbReference>
<protein>
    <submittedName>
        <fullName evidence="1">Uncharacterized protein</fullName>
    </submittedName>
</protein>
<organism evidence="1 2">
    <name type="scientific">Dorcoceras hygrometricum</name>
    <dbReference type="NCBI Taxonomy" id="472368"/>
    <lineage>
        <taxon>Eukaryota</taxon>
        <taxon>Viridiplantae</taxon>
        <taxon>Streptophyta</taxon>
        <taxon>Embryophyta</taxon>
        <taxon>Tracheophyta</taxon>
        <taxon>Spermatophyta</taxon>
        <taxon>Magnoliopsida</taxon>
        <taxon>eudicotyledons</taxon>
        <taxon>Gunneridae</taxon>
        <taxon>Pentapetalae</taxon>
        <taxon>asterids</taxon>
        <taxon>lamiids</taxon>
        <taxon>Lamiales</taxon>
        <taxon>Gesneriaceae</taxon>
        <taxon>Didymocarpoideae</taxon>
        <taxon>Trichosporeae</taxon>
        <taxon>Loxocarpinae</taxon>
        <taxon>Dorcoceras</taxon>
    </lineage>
</organism>
<reference evidence="1 2" key="1">
    <citation type="journal article" date="2015" name="Proc. Natl. Acad. Sci. U.S.A.">
        <title>The resurrection genome of Boea hygrometrica: A blueprint for survival of dehydration.</title>
        <authorList>
            <person name="Xiao L."/>
            <person name="Yang G."/>
            <person name="Zhang L."/>
            <person name="Yang X."/>
            <person name="Zhao S."/>
            <person name="Ji Z."/>
            <person name="Zhou Q."/>
            <person name="Hu M."/>
            <person name="Wang Y."/>
            <person name="Chen M."/>
            <person name="Xu Y."/>
            <person name="Jin H."/>
            <person name="Xiao X."/>
            <person name="Hu G."/>
            <person name="Bao F."/>
            <person name="Hu Y."/>
            <person name="Wan P."/>
            <person name="Li L."/>
            <person name="Deng X."/>
            <person name="Kuang T."/>
            <person name="Xiang C."/>
            <person name="Zhu J.K."/>
            <person name="Oliver M.J."/>
            <person name="He Y."/>
        </authorList>
    </citation>
    <scope>NUCLEOTIDE SEQUENCE [LARGE SCALE GENOMIC DNA]</scope>
    <source>
        <strain evidence="2">cv. XS01</strain>
    </source>
</reference>
<keyword evidence="2" id="KW-1185">Reference proteome</keyword>
<dbReference type="AlphaFoldDB" id="A0A2Z7B209"/>
<dbReference type="EMBL" id="KV010288">
    <property type="protein sequence ID" value="KZV27804.1"/>
    <property type="molecule type" value="Genomic_DNA"/>
</dbReference>
<accession>A0A2Z7B209</accession>
<evidence type="ECO:0000313" key="1">
    <source>
        <dbReference type="EMBL" id="KZV27804.1"/>
    </source>
</evidence>
<dbReference type="OrthoDB" id="786614at2759"/>